<feature type="chain" id="PRO_5036137433" evidence="1">
    <location>
        <begin position="22"/>
        <end position="505"/>
    </location>
</feature>
<organism evidence="2 4">
    <name type="scientific">Puccinia graminis f. sp. tritici</name>
    <dbReference type="NCBI Taxonomy" id="56615"/>
    <lineage>
        <taxon>Eukaryota</taxon>
        <taxon>Fungi</taxon>
        <taxon>Dikarya</taxon>
        <taxon>Basidiomycota</taxon>
        <taxon>Pucciniomycotina</taxon>
        <taxon>Pucciniomycetes</taxon>
        <taxon>Pucciniales</taxon>
        <taxon>Pucciniaceae</taxon>
        <taxon>Puccinia</taxon>
    </lineage>
</organism>
<evidence type="ECO:0000313" key="3">
    <source>
        <dbReference type="EMBL" id="KAA1136089.1"/>
    </source>
</evidence>
<dbReference type="AlphaFoldDB" id="A0A5B0NB10"/>
<evidence type="ECO:0000256" key="1">
    <source>
        <dbReference type="SAM" id="SignalP"/>
    </source>
</evidence>
<keyword evidence="1" id="KW-0732">Signal</keyword>
<proteinExistence type="predicted"/>
<evidence type="ECO:0000313" key="5">
    <source>
        <dbReference type="Proteomes" id="UP000325313"/>
    </source>
</evidence>
<comment type="caution">
    <text evidence="2">The sequence shown here is derived from an EMBL/GenBank/DDBJ whole genome shotgun (WGS) entry which is preliminary data.</text>
</comment>
<sequence>MVHRSQIPFLFIALGALGCNQIPLSSGMVEGVSQHGAEYCVTPHPLVDLESTNPAEIMEAPVSERFGRDRLSEIETEKSHVMRVASKDTAIDESKTKEINQRIKSLKLHTQENWKDVTNHLEQLHDYLKMPIVKTASPASRMPQSLVEPLFENPSRQSKKFLQFGRSQANHNTKMAELKNILTSQVVPIWNYLQAEFINCKCKEEDDPEIKLKYLGSLFLLGDYIHTHKLFSKNEIKEIELYRPETVINLVKFHVNLLIISKGKKLFGSPEWVTPQIDLMISNPSLKHFHRSITELQPAQQKCLEYVVLRHIIERYHSVFPDGINNYPLEIEQSLQIFLETNLINKNENQFVLQSEQYTKNIIDQKFIFSIKSFIEIFNLQNESSIRGSAQKTQTFQFLMAYSCLNFMITYYSFILDKIYPYAYQHSKKLLLLSKMCFTFSVLKQHQNQFQHMRQKSEVKSCKNNLMAEANVSKEKINVANWIRDVNNLFSNISEDQPSSNCIIN</sequence>
<gene>
    <name evidence="2" type="ORF">PGT21_014836</name>
    <name evidence="3" type="ORF">PGTUg99_028092</name>
</gene>
<feature type="signal peptide" evidence="1">
    <location>
        <begin position="1"/>
        <end position="21"/>
    </location>
</feature>
<dbReference type="Proteomes" id="UP000324748">
    <property type="component" value="Unassembled WGS sequence"/>
</dbReference>
<name>A0A5B0NB10_PUCGR</name>
<protein>
    <submittedName>
        <fullName evidence="2">Uncharacterized protein</fullName>
    </submittedName>
</protein>
<evidence type="ECO:0000313" key="2">
    <source>
        <dbReference type="EMBL" id="KAA1085674.1"/>
    </source>
</evidence>
<dbReference type="EMBL" id="VSWC01000106">
    <property type="protein sequence ID" value="KAA1085674.1"/>
    <property type="molecule type" value="Genomic_DNA"/>
</dbReference>
<evidence type="ECO:0000313" key="4">
    <source>
        <dbReference type="Proteomes" id="UP000324748"/>
    </source>
</evidence>
<keyword evidence="4" id="KW-1185">Reference proteome</keyword>
<accession>A0A5B0NB10</accession>
<reference evidence="4 5" key="1">
    <citation type="submission" date="2019-05" db="EMBL/GenBank/DDBJ databases">
        <title>Emergence of the Ug99 lineage of the wheat stem rust pathogen through somatic hybridization.</title>
        <authorList>
            <person name="Li F."/>
            <person name="Upadhyaya N.M."/>
            <person name="Sperschneider J."/>
            <person name="Matny O."/>
            <person name="Nguyen-Phuc H."/>
            <person name="Mago R."/>
            <person name="Raley C."/>
            <person name="Miller M.E."/>
            <person name="Silverstein K.A.T."/>
            <person name="Henningsen E."/>
            <person name="Hirsch C.D."/>
            <person name="Visser B."/>
            <person name="Pretorius Z.A."/>
            <person name="Steffenson B.J."/>
            <person name="Schwessinger B."/>
            <person name="Dodds P.N."/>
            <person name="Figueroa M."/>
        </authorList>
    </citation>
    <scope>NUCLEOTIDE SEQUENCE [LARGE SCALE GENOMIC DNA]</scope>
    <source>
        <strain evidence="2">21-0</strain>
        <strain evidence="3 5">Ug99</strain>
    </source>
</reference>
<dbReference type="EMBL" id="VDEP01000036">
    <property type="protein sequence ID" value="KAA1136089.1"/>
    <property type="molecule type" value="Genomic_DNA"/>
</dbReference>
<dbReference type="Proteomes" id="UP000325313">
    <property type="component" value="Unassembled WGS sequence"/>
</dbReference>
<dbReference type="PROSITE" id="PS51257">
    <property type="entry name" value="PROKAR_LIPOPROTEIN"/>
    <property type="match status" value="1"/>
</dbReference>